<name>A0AA36J2H6_9DINO</name>
<feature type="non-terminal residue" evidence="2">
    <location>
        <position position="1"/>
    </location>
</feature>
<dbReference type="EMBL" id="CAUJNA010003286">
    <property type="protein sequence ID" value="CAJ1398021.1"/>
    <property type="molecule type" value="Genomic_DNA"/>
</dbReference>
<sequence>PLCRATRLCRCRRTRRRSSAGSRHLNGSMTPPRSTSFRGTSSGLPRQGAQSSPLRSTADFRRTPRPSPSC</sequence>
<evidence type="ECO:0000256" key="1">
    <source>
        <dbReference type="SAM" id="MobiDB-lite"/>
    </source>
</evidence>
<accession>A0AA36J2H6</accession>
<dbReference type="Proteomes" id="UP001178507">
    <property type="component" value="Unassembled WGS sequence"/>
</dbReference>
<organism evidence="2 3">
    <name type="scientific">Effrenium voratum</name>
    <dbReference type="NCBI Taxonomy" id="2562239"/>
    <lineage>
        <taxon>Eukaryota</taxon>
        <taxon>Sar</taxon>
        <taxon>Alveolata</taxon>
        <taxon>Dinophyceae</taxon>
        <taxon>Suessiales</taxon>
        <taxon>Symbiodiniaceae</taxon>
        <taxon>Effrenium</taxon>
    </lineage>
</organism>
<dbReference type="AlphaFoldDB" id="A0AA36J2H6"/>
<feature type="region of interest" description="Disordered" evidence="1">
    <location>
        <begin position="14"/>
        <end position="70"/>
    </location>
</feature>
<proteinExistence type="predicted"/>
<protein>
    <submittedName>
        <fullName evidence="2">Uncharacterized protein</fullName>
    </submittedName>
</protein>
<comment type="caution">
    <text evidence="2">The sequence shown here is derived from an EMBL/GenBank/DDBJ whole genome shotgun (WGS) entry which is preliminary data.</text>
</comment>
<feature type="compositionally biased region" description="Polar residues" evidence="1">
    <location>
        <begin position="25"/>
        <end position="55"/>
    </location>
</feature>
<gene>
    <name evidence="2" type="ORF">EVOR1521_LOCUS21908</name>
</gene>
<reference evidence="2" key="1">
    <citation type="submission" date="2023-08" db="EMBL/GenBank/DDBJ databases">
        <authorList>
            <person name="Chen Y."/>
            <person name="Shah S."/>
            <person name="Dougan E. K."/>
            <person name="Thang M."/>
            <person name="Chan C."/>
        </authorList>
    </citation>
    <scope>NUCLEOTIDE SEQUENCE</scope>
</reference>
<keyword evidence="3" id="KW-1185">Reference proteome</keyword>
<evidence type="ECO:0000313" key="3">
    <source>
        <dbReference type="Proteomes" id="UP001178507"/>
    </source>
</evidence>
<evidence type="ECO:0000313" key="2">
    <source>
        <dbReference type="EMBL" id="CAJ1398021.1"/>
    </source>
</evidence>